<evidence type="ECO:0000256" key="1">
    <source>
        <dbReference type="SAM" id="MobiDB-lite"/>
    </source>
</evidence>
<dbReference type="VEuPathDB" id="PiroplasmaDB:TA15610"/>
<proteinExistence type="predicted"/>
<protein>
    <submittedName>
        <fullName evidence="2">Uncharacterized protein</fullName>
    </submittedName>
</protein>
<dbReference type="EMBL" id="UIVS01000002">
    <property type="protein sequence ID" value="SVP91100.1"/>
    <property type="molecule type" value="Genomic_DNA"/>
</dbReference>
<organism evidence="2">
    <name type="scientific">Theileria annulata</name>
    <dbReference type="NCBI Taxonomy" id="5874"/>
    <lineage>
        <taxon>Eukaryota</taxon>
        <taxon>Sar</taxon>
        <taxon>Alveolata</taxon>
        <taxon>Apicomplexa</taxon>
        <taxon>Aconoidasida</taxon>
        <taxon>Piroplasmida</taxon>
        <taxon>Theileriidae</taxon>
        <taxon>Theileria</taxon>
    </lineage>
</organism>
<gene>
    <name evidence="2" type="ORF">TAT_000129300</name>
    <name evidence="3" type="ORF">TAV_000129400</name>
</gene>
<feature type="region of interest" description="Disordered" evidence="1">
    <location>
        <begin position="143"/>
        <end position="215"/>
    </location>
</feature>
<reference evidence="2" key="1">
    <citation type="submission" date="2018-07" db="EMBL/GenBank/DDBJ databases">
        <authorList>
            <person name="Quirk P.G."/>
            <person name="Krulwich T.A."/>
        </authorList>
    </citation>
    <scope>NUCLEOTIDE SEQUENCE</scope>
    <source>
        <strain evidence="2">Anand</strain>
    </source>
</reference>
<accession>A0A3B0MLG6</accession>
<evidence type="ECO:0000313" key="3">
    <source>
        <dbReference type="EMBL" id="SVP91100.1"/>
    </source>
</evidence>
<sequence length="237" mass="27532">MNLNNEKLDINDKDWPIFERHLTKWITDNSRNLTTEETKYFKNATFISITTGISSGYITHTIFNKLNVIPNIISRRLISIFTGLYTSAFTLNKLRKKIYLKLLDSNGPAGNASRKILKSTKELNLTNDISPIYLPNYQNKLNNRNLQDNTYTNNNNRSNSRDRGDIRSMSSDRTTNDRVVVDKRDNTSDSIRLDGTGDRIGLDGLDRGDRDRRDGNDYFIEYENKYKTWDDIRNQSN</sequence>
<feature type="compositionally biased region" description="Basic and acidic residues" evidence="1">
    <location>
        <begin position="174"/>
        <end position="215"/>
    </location>
</feature>
<dbReference type="EMBL" id="UIVT01000002">
    <property type="protein sequence ID" value="SVP90584.1"/>
    <property type="molecule type" value="Genomic_DNA"/>
</dbReference>
<dbReference type="AlphaFoldDB" id="A0A3B0MLG6"/>
<name>A0A3B0MLG6_THEAN</name>
<evidence type="ECO:0000313" key="2">
    <source>
        <dbReference type="EMBL" id="SVP90584.1"/>
    </source>
</evidence>
<feature type="compositionally biased region" description="Low complexity" evidence="1">
    <location>
        <begin position="143"/>
        <end position="158"/>
    </location>
</feature>